<accession>A0AA41Z208</accession>
<dbReference type="InterPro" id="IPR010982">
    <property type="entry name" value="Lambda_DNA-bd_dom_sf"/>
</dbReference>
<keyword evidence="2" id="KW-1185">Reference proteome</keyword>
<gene>
    <name evidence="1" type="ORF">M8523_26485</name>
</gene>
<name>A0AA41Z208_9HYPH</name>
<organism evidence="1 2">
    <name type="scientific">Lichenifustis flavocetrariae</name>
    <dbReference type="NCBI Taxonomy" id="2949735"/>
    <lineage>
        <taxon>Bacteria</taxon>
        <taxon>Pseudomonadati</taxon>
        <taxon>Pseudomonadota</taxon>
        <taxon>Alphaproteobacteria</taxon>
        <taxon>Hyphomicrobiales</taxon>
        <taxon>Lichenihabitantaceae</taxon>
        <taxon>Lichenifustis</taxon>
    </lineage>
</organism>
<comment type="caution">
    <text evidence="1">The sequence shown here is derived from an EMBL/GenBank/DDBJ whole genome shotgun (WGS) entry which is preliminary data.</text>
</comment>
<protein>
    <submittedName>
        <fullName evidence="1">Uncharacterized protein</fullName>
    </submittedName>
</protein>
<dbReference type="RefSeq" id="WP_282587970.1">
    <property type="nucleotide sequence ID" value="NZ_JAMOIM010000028.1"/>
</dbReference>
<dbReference type="EMBL" id="JAMOIM010000028">
    <property type="protein sequence ID" value="MCW6511527.1"/>
    <property type="molecule type" value="Genomic_DNA"/>
</dbReference>
<dbReference type="GO" id="GO:0003677">
    <property type="term" value="F:DNA binding"/>
    <property type="evidence" value="ECO:0007669"/>
    <property type="project" value="InterPro"/>
</dbReference>
<dbReference type="Gene3D" id="1.10.260.40">
    <property type="entry name" value="lambda repressor-like DNA-binding domains"/>
    <property type="match status" value="1"/>
</dbReference>
<proteinExistence type="predicted"/>
<dbReference type="Proteomes" id="UP001165667">
    <property type="component" value="Unassembled WGS sequence"/>
</dbReference>
<reference evidence="1" key="1">
    <citation type="submission" date="2022-05" db="EMBL/GenBank/DDBJ databases">
        <authorList>
            <person name="Pankratov T."/>
        </authorList>
    </citation>
    <scope>NUCLEOTIDE SEQUENCE</scope>
    <source>
        <strain evidence="1">BP6-180914</strain>
    </source>
</reference>
<evidence type="ECO:0000313" key="2">
    <source>
        <dbReference type="Proteomes" id="UP001165667"/>
    </source>
</evidence>
<sequence>MDASKLCVRAKLQLSTLQRAENTDSTPPITIAQAANIQAVCEAAGVVFDPGGIGVRLQRDPE</sequence>
<dbReference type="AlphaFoldDB" id="A0AA41Z208"/>
<evidence type="ECO:0000313" key="1">
    <source>
        <dbReference type="EMBL" id="MCW6511527.1"/>
    </source>
</evidence>